<dbReference type="InterPro" id="IPR052030">
    <property type="entry name" value="Peptidase_M20/M20A_hydrolases"/>
</dbReference>
<dbReference type="FunFam" id="3.30.70.360:FF:000004">
    <property type="entry name" value="Peptidase M20 domain-containing protein 2"/>
    <property type="match status" value="1"/>
</dbReference>
<dbReference type="CDD" id="cd03887">
    <property type="entry name" value="M20_Acy1L2"/>
    <property type="match status" value="1"/>
</dbReference>
<evidence type="ECO:0000313" key="3">
    <source>
        <dbReference type="EMBL" id="KSU84836.1"/>
    </source>
</evidence>
<proteinExistence type="inferred from homology"/>
<name>A0A0V8JD18_9BACL</name>
<dbReference type="AlphaFoldDB" id="A0A0V8JD18"/>
<organism evidence="3 4">
    <name type="scientific">Fictibacillus enclensis</name>
    <dbReference type="NCBI Taxonomy" id="1017270"/>
    <lineage>
        <taxon>Bacteria</taxon>
        <taxon>Bacillati</taxon>
        <taxon>Bacillota</taxon>
        <taxon>Bacilli</taxon>
        <taxon>Bacillales</taxon>
        <taxon>Fictibacillaceae</taxon>
        <taxon>Fictibacillus</taxon>
    </lineage>
</organism>
<dbReference type="OrthoDB" id="9781032at2"/>
<comment type="similarity">
    <text evidence="1">Belongs to the peptidase M20A family.</text>
</comment>
<reference evidence="3 4" key="1">
    <citation type="journal article" date="2014" name="Antonie Van Leeuwenhoek">
        <title>Fictibacillus enclensis sp. nov., isolated from marine sediment.</title>
        <authorList>
            <person name="Dastager S.G."/>
            <person name="Mawlankar R."/>
            <person name="Srinivasan K."/>
            <person name="Tang S.K."/>
            <person name="Lee J.C."/>
            <person name="Ramana V.V."/>
            <person name="Shouche Y.S."/>
        </authorList>
    </citation>
    <scope>NUCLEOTIDE SEQUENCE [LARGE SCALE GENOMIC DNA]</scope>
    <source>
        <strain evidence="3 4">NIO-1003</strain>
    </source>
</reference>
<evidence type="ECO:0000313" key="4">
    <source>
        <dbReference type="Proteomes" id="UP000054099"/>
    </source>
</evidence>
<dbReference type="PANTHER" id="PTHR30575:SF0">
    <property type="entry name" value="XAA-ARG DIPEPTIDASE"/>
    <property type="match status" value="1"/>
</dbReference>
<protein>
    <recommendedName>
        <fullName evidence="1">Peptidase M20 domain-containing protein 2</fullName>
    </recommendedName>
</protein>
<dbReference type="GO" id="GO:0046657">
    <property type="term" value="P:folic acid catabolic process"/>
    <property type="evidence" value="ECO:0007669"/>
    <property type="project" value="TreeGrafter"/>
</dbReference>
<dbReference type="InterPro" id="IPR002933">
    <property type="entry name" value="Peptidase_M20"/>
</dbReference>
<comment type="caution">
    <text evidence="3">The sequence shown here is derived from an EMBL/GenBank/DDBJ whole genome shotgun (WGS) entry which is preliminary data.</text>
</comment>
<evidence type="ECO:0000259" key="2">
    <source>
        <dbReference type="Pfam" id="PF07687"/>
    </source>
</evidence>
<dbReference type="InterPro" id="IPR011650">
    <property type="entry name" value="Peptidase_M20_dimer"/>
</dbReference>
<dbReference type="GO" id="GO:0016805">
    <property type="term" value="F:dipeptidase activity"/>
    <property type="evidence" value="ECO:0007669"/>
    <property type="project" value="InterPro"/>
</dbReference>
<feature type="domain" description="Peptidase M20 dimerisation" evidence="2">
    <location>
        <begin position="170"/>
        <end position="257"/>
    </location>
</feature>
<dbReference type="Proteomes" id="UP000054099">
    <property type="component" value="Unassembled WGS sequence"/>
</dbReference>
<dbReference type="NCBIfam" id="TIGR01891">
    <property type="entry name" value="amidohydrolases"/>
    <property type="match status" value="1"/>
</dbReference>
<dbReference type="Pfam" id="PF07687">
    <property type="entry name" value="M20_dimer"/>
    <property type="match status" value="1"/>
</dbReference>
<dbReference type="InterPro" id="IPR017144">
    <property type="entry name" value="Xaa-Arg_dipeptidase"/>
</dbReference>
<keyword evidence="3" id="KW-0378">Hydrolase</keyword>
<sequence length="390" mass="42360">MKEVLTAFLDEQYPLFKEVARYIWNHPELGYEEIKSSAKLIETLEHFGFEVERNIEGMETAFIATYDSGIPGPVISYLAEYDALPEINHACGHNLIGTMSTAAGIAVSTVIEETGGKVLVYGTPAEETGGAKVHLAEKGYFDRVDAALMCHPYKAFERSGSSMAMEALQFDFKGKSAHAAASPHEGINALDAVIALFNSVNALRQQMTPDVRIHGVITAGGNVPNVIPDKTQARFYVRAATVEQLPDLVRRVKDCAAGAALSTGCEWEATHYELGYANLLTNESLSDSFTKNLASLGIPAEEIETGNDHGSLDLGNVSQVVPAVHPYIKITDASHNLHTTEFCDAANSEQGYNAMLTGAKALALTGYDLLTDPHLLQHVKEEFQTREKRA</sequence>
<dbReference type="SUPFAM" id="SSF55031">
    <property type="entry name" value="Bacterial exopeptidase dimerisation domain"/>
    <property type="match status" value="1"/>
</dbReference>
<dbReference type="SUPFAM" id="SSF53187">
    <property type="entry name" value="Zn-dependent exopeptidases"/>
    <property type="match status" value="1"/>
</dbReference>
<gene>
    <name evidence="3" type="ORF">AS030_04735</name>
</gene>
<keyword evidence="4" id="KW-1185">Reference proteome</keyword>
<dbReference type="RefSeq" id="WP_061968956.1">
    <property type="nucleotide sequence ID" value="NZ_FMAV01000001.1"/>
</dbReference>
<dbReference type="GO" id="GO:0071713">
    <property type="term" value="F:para-aminobenzoyl-glutamate hydrolase activity"/>
    <property type="evidence" value="ECO:0007669"/>
    <property type="project" value="TreeGrafter"/>
</dbReference>
<dbReference type="PANTHER" id="PTHR30575">
    <property type="entry name" value="PEPTIDASE M20"/>
    <property type="match status" value="1"/>
</dbReference>
<evidence type="ECO:0000256" key="1">
    <source>
        <dbReference type="PIRNR" id="PIRNR037226"/>
    </source>
</evidence>
<dbReference type="GO" id="GO:0005737">
    <property type="term" value="C:cytoplasm"/>
    <property type="evidence" value="ECO:0007669"/>
    <property type="project" value="TreeGrafter"/>
</dbReference>
<accession>A0A0V8JD18</accession>
<dbReference type="InterPro" id="IPR036264">
    <property type="entry name" value="Bact_exopeptidase_dim_dom"/>
</dbReference>
<dbReference type="Gene3D" id="3.30.70.360">
    <property type="match status" value="1"/>
</dbReference>
<dbReference type="Pfam" id="PF01546">
    <property type="entry name" value="Peptidase_M20"/>
    <property type="match status" value="1"/>
</dbReference>
<dbReference type="Gene3D" id="3.40.630.10">
    <property type="entry name" value="Zn peptidases"/>
    <property type="match status" value="1"/>
</dbReference>
<dbReference type="InterPro" id="IPR017439">
    <property type="entry name" value="Amidohydrolase"/>
</dbReference>
<dbReference type="EMBL" id="LNQN01000001">
    <property type="protein sequence ID" value="KSU84836.1"/>
    <property type="molecule type" value="Genomic_DNA"/>
</dbReference>
<dbReference type="PIRSF" id="PIRSF037226">
    <property type="entry name" value="Amidohydrolase_ACY1L2_prd"/>
    <property type="match status" value="1"/>
</dbReference>